<dbReference type="PANTHER" id="PTHR47986:SF34">
    <property type="entry name" value="RECEPTOR-LIKE KINASE TMK2"/>
    <property type="match status" value="1"/>
</dbReference>
<evidence type="ECO:0000256" key="3">
    <source>
        <dbReference type="ARBA" id="ARBA00022692"/>
    </source>
</evidence>
<evidence type="ECO:0000256" key="4">
    <source>
        <dbReference type="ARBA" id="ARBA00022729"/>
    </source>
</evidence>
<organism evidence="11 12">
    <name type="scientific">Rubus argutus</name>
    <name type="common">Southern blackberry</name>
    <dbReference type="NCBI Taxonomy" id="59490"/>
    <lineage>
        <taxon>Eukaryota</taxon>
        <taxon>Viridiplantae</taxon>
        <taxon>Streptophyta</taxon>
        <taxon>Embryophyta</taxon>
        <taxon>Tracheophyta</taxon>
        <taxon>Spermatophyta</taxon>
        <taxon>Magnoliopsida</taxon>
        <taxon>eudicotyledons</taxon>
        <taxon>Gunneridae</taxon>
        <taxon>Pentapetalae</taxon>
        <taxon>rosids</taxon>
        <taxon>fabids</taxon>
        <taxon>Rosales</taxon>
        <taxon>Rosaceae</taxon>
        <taxon>Rosoideae</taxon>
        <taxon>Rosoideae incertae sedis</taxon>
        <taxon>Rubus</taxon>
    </lineage>
</organism>
<gene>
    <name evidence="11" type="ORF">M0R45_018152</name>
</gene>
<dbReference type="InterPro" id="IPR052422">
    <property type="entry name" value="Auxin_Ser/Thr_Kinase"/>
</dbReference>
<evidence type="ECO:0000313" key="12">
    <source>
        <dbReference type="Proteomes" id="UP001457282"/>
    </source>
</evidence>
<keyword evidence="7" id="KW-0472">Membrane</keyword>
<evidence type="ECO:0000313" key="11">
    <source>
        <dbReference type="EMBL" id="KAK9930844.1"/>
    </source>
</evidence>
<dbReference type="EMBL" id="JBEDUW010000004">
    <property type="protein sequence ID" value="KAK9930844.1"/>
    <property type="molecule type" value="Genomic_DNA"/>
</dbReference>
<keyword evidence="5" id="KW-0677">Repeat</keyword>
<keyword evidence="3" id="KW-0812">Transmembrane</keyword>
<evidence type="ECO:0000256" key="7">
    <source>
        <dbReference type="ARBA" id="ARBA00023136"/>
    </source>
</evidence>
<keyword evidence="8" id="KW-0675">Receptor</keyword>
<keyword evidence="2" id="KW-0433">Leucine-rich repeat</keyword>
<dbReference type="AlphaFoldDB" id="A0AAW1X322"/>
<keyword evidence="12" id="KW-1185">Reference proteome</keyword>
<feature type="region of interest" description="Disordered" evidence="10">
    <location>
        <begin position="89"/>
        <end position="131"/>
    </location>
</feature>
<feature type="compositionally biased region" description="Polar residues" evidence="10">
    <location>
        <begin position="103"/>
        <end position="116"/>
    </location>
</feature>
<keyword evidence="9" id="KW-0325">Glycoprotein</keyword>
<evidence type="ECO:0000256" key="2">
    <source>
        <dbReference type="ARBA" id="ARBA00022614"/>
    </source>
</evidence>
<evidence type="ECO:0000256" key="8">
    <source>
        <dbReference type="ARBA" id="ARBA00023170"/>
    </source>
</evidence>
<comment type="subcellular location">
    <subcellularLocation>
        <location evidence="1">Membrane</location>
        <topology evidence="1">Single-pass membrane protein</topology>
    </subcellularLocation>
</comment>
<proteinExistence type="predicted"/>
<dbReference type="PANTHER" id="PTHR47986">
    <property type="entry name" value="OSJNBA0070M12.3 PROTEIN"/>
    <property type="match status" value="1"/>
</dbReference>
<evidence type="ECO:0000256" key="5">
    <source>
        <dbReference type="ARBA" id="ARBA00022737"/>
    </source>
</evidence>
<evidence type="ECO:0000256" key="10">
    <source>
        <dbReference type="SAM" id="MobiDB-lite"/>
    </source>
</evidence>
<keyword evidence="6" id="KW-1133">Transmembrane helix</keyword>
<comment type="caution">
    <text evidence="11">The sequence shown here is derived from an EMBL/GenBank/DDBJ whole genome shotgun (WGS) entry which is preliminary data.</text>
</comment>
<reference evidence="11 12" key="1">
    <citation type="journal article" date="2023" name="G3 (Bethesda)">
        <title>A chromosome-length genome assembly and annotation of blackberry (Rubus argutus, cv. 'Hillquist').</title>
        <authorList>
            <person name="Bruna T."/>
            <person name="Aryal R."/>
            <person name="Dudchenko O."/>
            <person name="Sargent D.J."/>
            <person name="Mead D."/>
            <person name="Buti M."/>
            <person name="Cavallini A."/>
            <person name="Hytonen T."/>
            <person name="Andres J."/>
            <person name="Pham M."/>
            <person name="Weisz D."/>
            <person name="Mascagni F."/>
            <person name="Usai G."/>
            <person name="Natali L."/>
            <person name="Bassil N."/>
            <person name="Fernandez G.E."/>
            <person name="Lomsadze A."/>
            <person name="Armour M."/>
            <person name="Olukolu B."/>
            <person name="Poorten T."/>
            <person name="Britton C."/>
            <person name="Davik J."/>
            <person name="Ashrafi H."/>
            <person name="Aiden E.L."/>
            <person name="Borodovsky M."/>
            <person name="Worthington M."/>
        </authorList>
    </citation>
    <scope>NUCLEOTIDE SEQUENCE [LARGE SCALE GENOMIC DNA]</scope>
    <source>
        <strain evidence="11">PI 553951</strain>
    </source>
</reference>
<accession>A0AAW1X322</accession>
<protein>
    <submittedName>
        <fullName evidence="11">Uncharacterized protein</fullName>
    </submittedName>
</protein>
<evidence type="ECO:0000256" key="9">
    <source>
        <dbReference type="ARBA" id="ARBA00023180"/>
    </source>
</evidence>
<evidence type="ECO:0000256" key="6">
    <source>
        <dbReference type="ARBA" id="ARBA00022989"/>
    </source>
</evidence>
<name>A0AAW1X322_RUBAR</name>
<keyword evidence="4" id="KW-0732">Signal</keyword>
<sequence length="131" mass="14527">MHSLRSLIQQLMSMRKLFLVYISRVAELAGHCSAREPYQRPDMGHSVNVLSSLVEQWKPSKQEDFDEMDAINFDVPLNEAVKIWQAAEGKSNIDESSSSSSSIFPSGDTTQTSIPNRPSGFAVSFTSSDGR</sequence>
<dbReference type="GO" id="GO:0016020">
    <property type="term" value="C:membrane"/>
    <property type="evidence" value="ECO:0007669"/>
    <property type="project" value="UniProtKB-SubCell"/>
</dbReference>
<evidence type="ECO:0000256" key="1">
    <source>
        <dbReference type="ARBA" id="ARBA00004167"/>
    </source>
</evidence>
<dbReference type="Proteomes" id="UP001457282">
    <property type="component" value="Unassembled WGS sequence"/>
</dbReference>